<proteinExistence type="inferred from homology"/>
<organism evidence="2 3">
    <name type="scientific">Streptomyces armeniacus</name>
    <dbReference type="NCBI Taxonomy" id="83291"/>
    <lineage>
        <taxon>Bacteria</taxon>
        <taxon>Bacillati</taxon>
        <taxon>Actinomycetota</taxon>
        <taxon>Actinomycetes</taxon>
        <taxon>Kitasatosporales</taxon>
        <taxon>Streptomycetaceae</taxon>
        <taxon>Streptomyces</taxon>
    </lineage>
</organism>
<evidence type="ECO:0000313" key="2">
    <source>
        <dbReference type="EMBL" id="AXK35403.1"/>
    </source>
</evidence>
<dbReference type="EMBL" id="CP031320">
    <property type="protein sequence ID" value="AXK35403.1"/>
    <property type="molecule type" value="Genomic_DNA"/>
</dbReference>
<dbReference type="InterPro" id="IPR036689">
    <property type="entry name" value="ESAT-6-like_sf"/>
</dbReference>
<evidence type="ECO:0000256" key="1">
    <source>
        <dbReference type="RuleBase" id="RU362001"/>
    </source>
</evidence>
<sequence length="95" mass="9958">MTIKITYGTVTAAADDINSAATTIEGELEALNARVAKVVGTWDGDAKAAYNAKHAGWDTNVKGLTSTLRALSQAVHGAAGGYQRTDKKAAQQFDF</sequence>
<keyword evidence="3" id="KW-1185">Reference proteome</keyword>
<reference evidence="2 3" key="1">
    <citation type="submission" date="2018-07" db="EMBL/GenBank/DDBJ databases">
        <title>Draft genome of the type strain Streptomyces armeniacus ATCC 15676.</title>
        <authorList>
            <person name="Labana P."/>
            <person name="Gosse J.T."/>
            <person name="Boddy C.N."/>
        </authorList>
    </citation>
    <scope>NUCLEOTIDE SEQUENCE [LARGE SCALE GENOMIC DNA]</scope>
    <source>
        <strain evidence="2 3">ATCC 15676</strain>
    </source>
</reference>
<dbReference type="Gene3D" id="1.10.287.1060">
    <property type="entry name" value="ESAT-6-like"/>
    <property type="match status" value="1"/>
</dbReference>
<evidence type="ECO:0000313" key="3">
    <source>
        <dbReference type="Proteomes" id="UP000254425"/>
    </source>
</evidence>
<dbReference type="AlphaFoldDB" id="A0A345XUT7"/>
<dbReference type="Proteomes" id="UP000254425">
    <property type="component" value="Chromosome"/>
</dbReference>
<dbReference type="KEGG" id="sarm:DVA86_24890"/>
<dbReference type="SUPFAM" id="SSF140453">
    <property type="entry name" value="EsxAB dimer-like"/>
    <property type="match status" value="1"/>
</dbReference>
<dbReference type="RefSeq" id="WP_208881547.1">
    <property type="nucleotide sequence ID" value="NZ_CP031320.1"/>
</dbReference>
<gene>
    <name evidence="2" type="ORF">DVA86_24890</name>
</gene>
<name>A0A345XUT7_9ACTN</name>
<protein>
    <recommendedName>
        <fullName evidence="1">ESAT-6-like protein</fullName>
    </recommendedName>
</protein>
<accession>A0A345XUT7</accession>
<dbReference type="InterPro" id="IPR010310">
    <property type="entry name" value="T7SS_ESAT-6-like"/>
</dbReference>
<comment type="similarity">
    <text evidence="1">Belongs to the WXG100 family.</text>
</comment>
<dbReference type="Pfam" id="PF06013">
    <property type="entry name" value="WXG100"/>
    <property type="match status" value="1"/>
</dbReference>
<dbReference type="NCBIfam" id="TIGR03930">
    <property type="entry name" value="WXG100_ESAT6"/>
    <property type="match status" value="1"/>
</dbReference>